<comment type="caution">
    <text evidence="1">The sequence shown here is derived from an EMBL/GenBank/DDBJ whole genome shotgun (WGS) entry which is preliminary data.</text>
</comment>
<protein>
    <submittedName>
        <fullName evidence="1">Uncharacterized protein</fullName>
    </submittedName>
</protein>
<gene>
    <name evidence="1" type="ORF">LCGC14_2303110</name>
</gene>
<accession>A0A0F9F079</accession>
<organism evidence="1">
    <name type="scientific">marine sediment metagenome</name>
    <dbReference type="NCBI Taxonomy" id="412755"/>
    <lineage>
        <taxon>unclassified sequences</taxon>
        <taxon>metagenomes</taxon>
        <taxon>ecological metagenomes</taxon>
    </lineage>
</organism>
<dbReference type="EMBL" id="LAZR01032514">
    <property type="protein sequence ID" value="KKL50675.1"/>
    <property type="molecule type" value="Genomic_DNA"/>
</dbReference>
<dbReference type="AlphaFoldDB" id="A0A0F9F079"/>
<sequence length="136" mass="14200">MAGSTGTVTITENNSWGHVTQVLFTWVTGTSNQKDVAPATPTAATYNGKILAFITSPSTSAQPDDNYDITLTNSDGWDVLSGGAANRDEATTEFIFNGSTAPTTFRMLPLANTVLTFNITNGGTGKEGTATLFLGV</sequence>
<evidence type="ECO:0000313" key="1">
    <source>
        <dbReference type="EMBL" id="KKL50675.1"/>
    </source>
</evidence>
<reference evidence="1" key="1">
    <citation type="journal article" date="2015" name="Nature">
        <title>Complex archaea that bridge the gap between prokaryotes and eukaryotes.</title>
        <authorList>
            <person name="Spang A."/>
            <person name="Saw J.H."/>
            <person name="Jorgensen S.L."/>
            <person name="Zaremba-Niedzwiedzka K."/>
            <person name="Martijn J."/>
            <person name="Lind A.E."/>
            <person name="van Eijk R."/>
            <person name="Schleper C."/>
            <person name="Guy L."/>
            <person name="Ettema T.J."/>
        </authorList>
    </citation>
    <scope>NUCLEOTIDE SEQUENCE</scope>
</reference>
<proteinExistence type="predicted"/>
<name>A0A0F9F079_9ZZZZ</name>